<dbReference type="Gene3D" id="2.170.300.10">
    <property type="entry name" value="Tie2 ligand-binding domain superfamily"/>
    <property type="match status" value="1"/>
</dbReference>
<name>A0A8B8DKZ1_CRAVI</name>
<proteinExistence type="predicted"/>
<gene>
    <name evidence="3" type="primary">LOC111126985</name>
</gene>
<evidence type="ECO:0000313" key="3">
    <source>
        <dbReference type="RefSeq" id="XP_022327656.1"/>
    </source>
</evidence>
<dbReference type="AlphaFoldDB" id="A0A8B8DKZ1"/>
<dbReference type="RefSeq" id="XP_022327656.1">
    <property type="nucleotide sequence ID" value="XM_022471948.1"/>
</dbReference>
<sequence length="365" mass="40180">MCKQDGENARNVSECCYNHFFNGSTCKGCTAGFTGLNCTDTCDEGSYGYLCGLTCNCTKDEICHHINGCKPVGGTSLWTTTDSLNRSDNAEYTRYFSTSPNFERRTNTKVSAFRTGNHETTVMTHTENIQSSKPTLSTAVVSTLTTPSDVFGPGNTPNNSTILVAIGGVIGLFLGILVLQMCVKILMSRKKTKKQLSAKHDSLKEEEEEETYEIINDATMITSAKGDDEINNARQPVKYHELKIINLDNVMPYQTISLESNPQITSSLVKGNHSEIKSLSSSSDSIKSKDSYLNPTTSRIEPHSYIDIVGEDNFRKDLLIDVTEKQTQNKLLESALYLEPVHSGGNNVELCGLSEDNNAYLTVIK</sequence>
<keyword evidence="1" id="KW-0472">Membrane</keyword>
<reference evidence="3" key="1">
    <citation type="submission" date="2025-08" db="UniProtKB">
        <authorList>
            <consortium name="RefSeq"/>
        </authorList>
    </citation>
    <scope>IDENTIFICATION</scope>
    <source>
        <tissue evidence="3">Whole sample</tissue>
    </source>
</reference>
<dbReference type="GeneID" id="111126985"/>
<keyword evidence="2" id="KW-1185">Reference proteome</keyword>
<dbReference type="KEGG" id="cvn:111126985"/>
<protein>
    <submittedName>
        <fullName evidence="3">Uncharacterized protein LOC111126985</fullName>
    </submittedName>
</protein>
<evidence type="ECO:0000256" key="1">
    <source>
        <dbReference type="SAM" id="Phobius"/>
    </source>
</evidence>
<keyword evidence="1" id="KW-0812">Transmembrane</keyword>
<accession>A0A8B8DKZ1</accession>
<dbReference type="Proteomes" id="UP000694844">
    <property type="component" value="Chromosome 3"/>
</dbReference>
<organism evidence="2 3">
    <name type="scientific">Crassostrea virginica</name>
    <name type="common">Eastern oyster</name>
    <dbReference type="NCBI Taxonomy" id="6565"/>
    <lineage>
        <taxon>Eukaryota</taxon>
        <taxon>Metazoa</taxon>
        <taxon>Spiralia</taxon>
        <taxon>Lophotrochozoa</taxon>
        <taxon>Mollusca</taxon>
        <taxon>Bivalvia</taxon>
        <taxon>Autobranchia</taxon>
        <taxon>Pteriomorphia</taxon>
        <taxon>Ostreida</taxon>
        <taxon>Ostreoidea</taxon>
        <taxon>Ostreidae</taxon>
        <taxon>Crassostrea</taxon>
    </lineage>
</organism>
<keyword evidence="1" id="KW-1133">Transmembrane helix</keyword>
<evidence type="ECO:0000313" key="2">
    <source>
        <dbReference type="Proteomes" id="UP000694844"/>
    </source>
</evidence>
<feature type="transmembrane region" description="Helical" evidence="1">
    <location>
        <begin position="162"/>
        <end position="187"/>
    </location>
</feature>